<gene>
    <name evidence="2" type="ORF">GCM10011379_14730</name>
</gene>
<organism evidence="2 3">
    <name type="scientific">Filimonas zeae</name>
    <dbReference type="NCBI Taxonomy" id="1737353"/>
    <lineage>
        <taxon>Bacteria</taxon>
        <taxon>Pseudomonadati</taxon>
        <taxon>Bacteroidota</taxon>
        <taxon>Chitinophagia</taxon>
        <taxon>Chitinophagales</taxon>
        <taxon>Chitinophagaceae</taxon>
        <taxon>Filimonas</taxon>
    </lineage>
</organism>
<protein>
    <submittedName>
        <fullName evidence="2">Uncharacterized protein</fullName>
    </submittedName>
</protein>
<accession>A0A917IT16</accession>
<dbReference type="EMBL" id="BMIB01000002">
    <property type="protein sequence ID" value="GGH63615.1"/>
    <property type="molecule type" value="Genomic_DNA"/>
</dbReference>
<dbReference type="AlphaFoldDB" id="A0A917IT16"/>
<name>A0A917IT16_9BACT</name>
<sequence>MAKQITSILLLLAFLLQTFSRTAIVLEFYANQQYIAQKLCENKNKPQLKCGGKCQLHKKLQQEESKDEENPERKLENKTEIFEPVPFLLPAPPDGELLKIQHTTCYMAHYPAGNVSAPFRPPSA</sequence>
<keyword evidence="3" id="KW-1185">Reference proteome</keyword>
<proteinExistence type="predicted"/>
<dbReference type="RefSeq" id="WP_188951385.1">
    <property type="nucleotide sequence ID" value="NZ_BMIB01000002.1"/>
</dbReference>
<reference evidence="2" key="1">
    <citation type="journal article" date="2014" name="Int. J. Syst. Evol. Microbiol.">
        <title>Complete genome sequence of Corynebacterium casei LMG S-19264T (=DSM 44701T), isolated from a smear-ripened cheese.</title>
        <authorList>
            <consortium name="US DOE Joint Genome Institute (JGI-PGF)"/>
            <person name="Walter F."/>
            <person name="Albersmeier A."/>
            <person name="Kalinowski J."/>
            <person name="Ruckert C."/>
        </authorList>
    </citation>
    <scope>NUCLEOTIDE SEQUENCE</scope>
    <source>
        <strain evidence="2">CGMCC 1.15290</strain>
    </source>
</reference>
<feature type="region of interest" description="Disordered" evidence="1">
    <location>
        <begin position="59"/>
        <end position="78"/>
    </location>
</feature>
<evidence type="ECO:0000313" key="3">
    <source>
        <dbReference type="Proteomes" id="UP000627292"/>
    </source>
</evidence>
<dbReference type="Proteomes" id="UP000627292">
    <property type="component" value="Unassembled WGS sequence"/>
</dbReference>
<reference evidence="2" key="2">
    <citation type="submission" date="2020-09" db="EMBL/GenBank/DDBJ databases">
        <authorList>
            <person name="Sun Q."/>
            <person name="Zhou Y."/>
        </authorList>
    </citation>
    <scope>NUCLEOTIDE SEQUENCE</scope>
    <source>
        <strain evidence="2">CGMCC 1.15290</strain>
    </source>
</reference>
<evidence type="ECO:0000313" key="2">
    <source>
        <dbReference type="EMBL" id="GGH63615.1"/>
    </source>
</evidence>
<evidence type="ECO:0000256" key="1">
    <source>
        <dbReference type="SAM" id="MobiDB-lite"/>
    </source>
</evidence>
<comment type="caution">
    <text evidence="2">The sequence shown here is derived from an EMBL/GenBank/DDBJ whole genome shotgun (WGS) entry which is preliminary data.</text>
</comment>